<proteinExistence type="predicted"/>
<evidence type="ECO:0000313" key="1">
    <source>
        <dbReference type="EMBL" id="DAE16765.1"/>
    </source>
</evidence>
<sequence length="121" mass="13706">MDLVEQVYEALAKDTKLTELLADGKEGIRADLTSYSGRYPVLCYQVISDVPHLFGDDLELARRVTVQISVLTRNGSDAEIVVRVQKIMNSLGWTRESTNRIMDGKIRVTVIRFIVAEVEYE</sequence>
<accession>A0A8S5QDC1</accession>
<dbReference type="EMBL" id="BK015631">
    <property type="protein sequence ID" value="DAE16765.1"/>
    <property type="molecule type" value="Genomic_DNA"/>
</dbReference>
<reference evidence="1" key="1">
    <citation type="journal article" date="2021" name="Proc. Natl. Acad. Sci. U.S.A.">
        <title>A Catalog of Tens of Thousands of Viruses from Human Metagenomes Reveals Hidden Associations with Chronic Diseases.</title>
        <authorList>
            <person name="Tisza M.J."/>
            <person name="Buck C.B."/>
        </authorList>
    </citation>
    <scope>NUCLEOTIDE SEQUENCE</scope>
    <source>
        <strain evidence="1">CtVii20</strain>
    </source>
</reference>
<name>A0A8S5QDC1_9CAUD</name>
<organism evidence="1">
    <name type="scientific">Siphoviridae sp. ctVii20</name>
    <dbReference type="NCBI Taxonomy" id="2825533"/>
    <lineage>
        <taxon>Viruses</taxon>
        <taxon>Duplodnaviria</taxon>
        <taxon>Heunggongvirae</taxon>
        <taxon>Uroviricota</taxon>
        <taxon>Caudoviricetes</taxon>
    </lineage>
</organism>
<protein>
    <submittedName>
        <fullName evidence="1">Tail component</fullName>
    </submittedName>
</protein>